<name>A0A3M9MDM2_9BACT</name>
<dbReference type="InterPro" id="IPR026444">
    <property type="entry name" value="Secre_tail"/>
</dbReference>
<dbReference type="Proteomes" id="UP000272117">
    <property type="component" value="Unassembled WGS sequence"/>
</dbReference>
<organism evidence="1 2">
    <name type="scientific">Rufibacter latericius</name>
    <dbReference type="NCBI Taxonomy" id="2487040"/>
    <lineage>
        <taxon>Bacteria</taxon>
        <taxon>Pseudomonadati</taxon>
        <taxon>Bacteroidota</taxon>
        <taxon>Cytophagia</taxon>
        <taxon>Cytophagales</taxon>
        <taxon>Hymenobacteraceae</taxon>
        <taxon>Rufibacter</taxon>
    </lineage>
</organism>
<dbReference type="EMBL" id="RJJD01000015">
    <property type="protein sequence ID" value="RNI23646.1"/>
    <property type="molecule type" value="Genomic_DNA"/>
</dbReference>
<protein>
    <submittedName>
        <fullName evidence="1">T9SS C-terminal target domain-containing protein</fullName>
    </submittedName>
</protein>
<evidence type="ECO:0000313" key="2">
    <source>
        <dbReference type="Proteomes" id="UP000272117"/>
    </source>
</evidence>
<dbReference type="AlphaFoldDB" id="A0A3M9MDM2"/>
<reference evidence="1 2" key="1">
    <citation type="submission" date="2018-11" db="EMBL/GenBank/DDBJ databases">
        <title>Rufibacter latericius sp. nov., isolated from water in Baiyang Lake.</title>
        <authorList>
            <person name="Yang Y."/>
        </authorList>
    </citation>
    <scope>NUCLEOTIDE SEQUENCE [LARGE SCALE GENOMIC DNA]</scope>
    <source>
        <strain evidence="1 2">R-22-1c-1</strain>
    </source>
</reference>
<proteinExistence type="predicted"/>
<comment type="caution">
    <text evidence="1">The sequence shown here is derived from an EMBL/GenBank/DDBJ whole genome shotgun (WGS) entry which is preliminary data.</text>
</comment>
<sequence>MKKTVTHLKEILFFTLYLVLAIGLAPNSYGATLFLKAENAKTSSTIFSLSNLSSLGKSLNSTPLEDVEAVGKTFYWVPFGSNNRGTGVWSDLSHWATSSGGTEKHTSLPTSSDNVIFDSKSFTFSGQKVTLDVDANVGSISWEVTRTISFDANGKLINVSGSFQASTYLTLLGTNGFHIKFAAPLENTPINMAGRSFPLNTTVTFEGTGSWLLQSALNTGPNGVINLNEGTLVTNNQSISAITFNSIGSKTRSLLLSTSSFSNLNTWNVDSSLNLEAKEASITLNGSDAHTFNGGGKEYRFVTLYGPNAIINNSNSFKDLSLRTNDPLATDYTLTLESGQTQTIESLFTPGTESSTTLKSSTIGSAAFIDFTSYGLCTDYLIISDIQASGPGDYYVGITSERLGNTTGWHFTSCGSSVYSPKASSDYDTTSTSTTVTSDGSNKWQEIKYNGELIGAIKDGGNILGEVTIDFQVSSDSSRAVKNTEGANINLMPRNWRVKATNQPSGDKPVSIRLYGVQNEFDAYKSATSAVFQLGELAFTTYSSLDITENCEYIDNLAKGSTTSFSNNVTFSTAGNYFTAEVSGITDFTEFYLHNGTSAINFVASQPVKAEPEIVVEEMDFTAHWNAKTVKLKWTALGKTTVSYDVEKAYSPESKEFKTIIQNAPRQNSGNAAVAVYHAEDFNPEPVPANYYRLKRTNADGTITYSQTLKVDNKAHAAAVQAAPNPFTDKVKLTVNAEKAGELNIKLLNEQGNVALEKKVKVAKGTSTTELVMGSKVKAGIYLLVTELNGERVSQRLIKQ</sequence>
<dbReference type="NCBIfam" id="TIGR04183">
    <property type="entry name" value="Por_Secre_tail"/>
    <property type="match status" value="1"/>
</dbReference>
<gene>
    <name evidence="1" type="ORF">EFB08_19160</name>
</gene>
<evidence type="ECO:0000313" key="1">
    <source>
        <dbReference type="EMBL" id="RNI23646.1"/>
    </source>
</evidence>
<accession>A0A3M9MDM2</accession>
<dbReference type="OrthoDB" id="7794186at2"/>
<keyword evidence="2" id="KW-1185">Reference proteome</keyword>
<dbReference type="RefSeq" id="WP_123128567.1">
    <property type="nucleotide sequence ID" value="NZ_RJJD01000015.1"/>
</dbReference>